<keyword evidence="1 2" id="KW-0597">Phosphoprotein</keyword>
<protein>
    <recommendedName>
        <fullName evidence="3">Response regulatory domain-containing protein</fullName>
    </recommendedName>
</protein>
<keyword evidence="5" id="KW-1185">Reference proteome</keyword>
<dbReference type="InterPro" id="IPR001789">
    <property type="entry name" value="Sig_transdc_resp-reg_receiver"/>
</dbReference>
<evidence type="ECO:0000259" key="3">
    <source>
        <dbReference type="PROSITE" id="PS50110"/>
    </source>
</evidence>
<dbReference type="RefSeq" id="WP_220201693.1">
    <property type="nucleotide sequence ID" value="NZ_BNJK01000001.1"/>
</dbReference>
<dbReference type="PROSITE" id="PS50110">
    <property type="entry name" value="RESPONSE_REGULATORY"/>
    <property type="match status" value="1"/>
</dbReference>
<comment type="caution">
    <text evidence="4">The sequence shown here is derived from an EMBL/GenBank/DDBJ whole genome shotgun (WGS) entry which is preliminary data.</text>
</comment>
<dbReference type="SUPFAM" id="SSF52172">
    <property type="entry name" value="CheY-like"/>
    <property type="match status" value="1"/>
</dbReference>
<gene>
    <name evidence="4" type="ORF">KSF_007940</name>
</gene>
<dbReference type="InterPro" id="IPR011006">
    <property type="entry name" value="CheY-like_superfamily"/>
</dbReference>
<dbReference type="InterPro" id="IPR050595">
    <property type="entry name" value="Bact_response_regulator"/>
</dbReference>
<dbReference type="GO" id="GO:0000160">
    <property type="term" value="P:phosphorelay signal transduction system"/>
    <property type="evidence" value="ECO:0007669"/>
    <property type="project" value="InterPro"/>
</dbReference>
<proteinExistence type="predicted"/>
<evidence type="ECO:0000313" key="4">
    <source>
        <dbReference type="EMBL" id="GHO90746.1"/>
    </source>
</evidence>
<evidence type="ECO:0000256" key="2">
    <source>
        <dbReference type="PROSITE-ProRule" id="PRU00169"/>
    </source>
</evidence>
<feature type="domain" description="Response regulatory" evidence="3">
    <location>
        <begin position="14"/>
        <end position="127"/>
    </location>
</feature>
<dbReference type="PANTHER" id="PTHR44591">
    <property type="entry name" value="STRESS RESPONSE REGULATOR PROTEIN 1"/>
    <property type="match status" value="1"/>
</dbReference>
<sequence>MKRIRAAKELSSKLIVLVEDDDLMAGWLVDALKEETPYHIIRVATARQALHLLCQVHAHLLLLDFRLPDMTGIELFDQLRSRNTFQPMPTILTSASLLKQEHGDRLLTYLEKPFDFDELLQLIERMLS</sequence>
<dbReference type="AlphaFoldDB" id="A0A8J3IA78"/>
<accession>A0A8J3IA78</accession>
<dbReference type="Proteomes" id="UP000597444">
    <property type="component" value="Unassembled WGS sequence"/>
</dbReference>
<organism evidence="4 5">
    <name type="scientific">Reticulibacter mediterranei</name>
    <dbReference type="NCBI Taxonomy" id="2778369"/>
    <lineage>
        <taxon>Bacteria</taxon>
        <taxon>Bacillati</taxon>
        <taxon>Chloroflexota</taxon>
        <taxon>Ktedonobacteria</taxon>
        <taxon>Ktedonobacterales</taxon>
        <taxon>Reticulibacteraceae</taxon>
        <taxon>Reticulibacter</taxon>
    </lineage>
</organism>
<dbReference type="Pfam" id="PF00072">
    <property type="entry name" value="Response_reg"/>
    <property type="match status" value="1"/>
</dbReference>
<dbReference type="Gene3D" id="3.40.50.2300">
    <property type="match status" value="1"/>
</dbReference>
<dbReference type="SMART" id="SM00448">
    <property type="entry name" value="REC"/>
    <property type="match status" value="1"/>
</dbReference>
<dbReference type="EMBL" id="BNJK01000001">
    <property type="protein sequence ID" value="GHO90746.1"/>
    <property type="molecule type" value="Genomic_DNA"/>
</dbReference>
<feature type="modified residue" description="4-aspartylphosphate" evidence="2">
    <location>
        <position position="64"/>
    </location>
</feature>
<reference evidence="4" key="1">
    <citation type="submission" date="2020-10" db="EMBL/GenBank/DDBJ databases">
        <title>Taxonomic study of unclassified bacteria belonging to the class Ktedonobacteria.</title>
        <authorList>
            <person name="Yabe S."/>
            <person name="Wang C.M."/>
            <person name="Zheng Y."/>
            <person name="Sakai Y."/>
            <person name="Cavaletti L."/>
            <person name="Monciardini P."/>
            <person name="Donadio S."/>
        </authorList>
    </citation>
    <scope>NUCLEOTIDE SEQUENCE</scope>
    <source>
        <strain evidence="4">ID150040</strain>
    </source>
</reference>
<evidence type="ECO:0000313" key="5">
    <source>
        <dbReference type="Proteomes" id="UP000597444"/>
    </source>
</evidence>
<evidence type="ECO:0000256" key="1">
    <source>
        <dbReference type="ARBA" id="ARBA00022553"/>
    </source>
</evidence>
<dbReference type="PANTHER" id="PTHR44591:SF3">
    <property type="entry name" value="RESPONSE REGULATORY DOMAIN-CONTAINING PROTEIN"/>
    <property type="match status" value="1"/>
</dbReference>
<name>A0A8J3IA78_9CHLR</name>